<keyword evidence="2 4" id="KW-0238">DNA-binding</keyword>
<sequence length="227" mass="24014">MNSRSRPSNSAMREQLIEAGIRLLETDGPESLQARRIASAVGASTMAVYTHFGGMTELSSAIVAEAFTRFGAALAAVPPSADPVADFFVMGSAYRGYALENPQRYQLMFGLAAPAEAPAKSCDFTSGPVTEGIGAETFEQLVAVVERMIAAERIRADSAREVAARLWSLIHGVVLLELSGNFGDEGRALGTVLLPATVDLLAGMDADRALLDASLRQAAETIAHRES</sequence>
<dbReference type="GO" id="GO:0000976">
    <property type="term" value="F:transcription cis-regulatory region binding"/>
    <property type="evidence" value="ECO:0007669"/>
    <property type="project" value="TreeGrafter"/>
</dbReference>
<evidence type="ECO:0000256" key="2">
    <source>
        <dbReference type="ARBA" id="ARBA00023125"/>
    </source>
</evidence>
<dbReference type="Proteomes" id="UP000254869">
    <property type="component" value="Unassembled WGS sequence"/>
</dbReference>
<protein>
    <submittedName>
        <fullName evidence="6">TetR family transcriptional regulator</fullName>
    </submittedName>
</protein>
<accession>A0A370I9E3</accession>
<dbReference type="InterPro" id="IPR036271">
    <property type="entry name" value="Tet_transcr_reg_TetR-rel_C_sf"/>
</dbReference>
<evidence type="ECO:0000313" key="6">
    <source>
        <dbReference type="EMBL" id="RDI67345.1"/>
    </source>
</evidence>
<dbReference type="Pfam" id="PF13305">
    <property type="entry name" value="TetR_C_33"/>
    <property type="match status" value="1"/>
</dbReference>
<dbReference type="InterPro" id="IPR050109">
    <property type="entry name" value="HTH-type_TetR-like_transc_reg"/>
</dbReference>
<dbReference type="InterPro" id="IPR025996">
    <property type="entry name" value="MT1864/Rv1816-like_C"/>
</dbReference>
<name>A0A370I9E3_9NOCA</name>
<evidence type="ECO:0000313" key="7">
    <source>
        <dbReference type="Proteomes" id="UP000254869"/>
    </source>
</evidence>
<proteinExistence type="predicted"/>
<keyword evidence="1" id="KW-0805">Transcription regulation</keyword>
<dbReference type="RefSeq" id="WP_245997524.1">
    <property type="nucleotide sequence ID" value="NZ_QQBC01000003.1"/>
</dbReference>
<dbReference type="Pfam" id="PF00440">
    <property type="entry name" value="TetR_N"/>
    <property type="match status" value="1"/>
</dbReference>
<comment type="caution">
    <text evidence="6">The sequence shown here is derived from an EMBL/GenBank/DDBJ whole genome shotgun (WGS) entry which is preliminary data.</text>
</comment>
<dbReference type="PROSITE" id="PS50977">
    <property type="entry name" value="HTH_TETR_2"/>
    <property type="match status" value="1"/>
</dbReference>
<gene>
    <name evidence="6" type="ORF">DFR76_103416</name>
</gene>
<dbReference type="Gene3D" id="1.10.357.10">
    <property type="entry name" value="Tetracycline Repressor, domain 2"/>
    <property type="match status" value="1"/>
</dbReference>
<dbReference type="SUPFAM" id="SSF46689">
    <property type="entry name" value="Homeodomain-like"/>
    <property type="match status" value="1"/>
</dbReference>
<reference evidence="6 7" key="1">
    <citation type="submission" date="2018-07" db="EMBL/GenBank/DDBJ databases">
        <title>Genomic Encyclopedia of Type Strains, Phase IV (KMG-IV): sequencing the most valuable type-strain genomes for metagenomic binning, comparative biology and taxonomic classification.</title>
        <authorList>
            <person name="Goeker M."/>
        </authorList>
    </citation>
    <scope>NUCLEOTIDE SEQUENCE [LARGE SCALE GENOMIC DNA]</scope>
    <source>
        <strain evidence="6 7">DSM 44290</strain>
    </source>
</reference>
<organism evidence="6 7">
    <name type="scientific">Nocardia pseudobrasiliensis</name>
    <dbReference type="NCBI Taxonomy" id="45979"/>
    <lineage>
        <taxon>Bacteria</taxon>
        <taxon>Bacillati</taxon>
        <taxon>Actinomycetota</taxon>
        <taxon>Actinomycetes</taxon>
        <taxon>Mycobacteriales</taxon>
        <taxon>Nocardiaceae</taxon>
        <taxon>Nocardia</taxon>
    </lineage>
</organism>
<dbReference type="SUPFAM" id="SSF48498">
    <property type="entry name" value="Tetracyclin repressor-like, C-terminal domain"/>
    <property type="match status" value="1"/>
</dbReference>
<keyword evidence="7" id="KW-1185">Reference proteome</keyword>
<dbReference type="AlphaFoldDB" id="A0A370I9E3"/>
<dbReference type="PANTHER" id="PTHR30055">
    <property type="entry name" value="HTH-TYPE TRANSCRIPTIONAL REGULATOR RUTR"/>
    <property type="match status" value="1"/>
</dbReference>
<evidence type="ECO:0000256" key="1">
    <source>
        <dbReference type="ARBA" id="ARBA00023015"/>
    </source>
</evidence>
<dbReference type="InterPro" id="IPR001647">
    <property type="entry name" value="HTH_TetR"/>
</dbReference>
<dbReference type="PANTHER" id="PTHR30055:SF209">
    <property type="entry name" value="POSSIBLE TRANSCRIPTIONAL REGULATORY PROTEIN (PROBABLY TETR-FAMILY)"/>
    <property type="match status" value="1"/>
</dbReference>
<evidence type="ECO:0000256" key="4">
    <source>
        <dbReference type="PROSITE-ProRule" id="PRU00335"/>
    </source>
</evidence>
<evidence type="ECO:0000256" key="3">
    <source>
        <dbReference type="ARBA" id="ARBA00023163"/>
    </source>
</evidence>
<dbReference type="EMBL" id="QQBC01000003">
    <property type="protein sequence ID" value="RDI67345.1"/>
    <property type="molecule type" value="Genomic_DNA"/>
</dbReference>
<dbReference type="GO" id="GO:0003700">
    <property type="term" value="F:DNA-binding transcription factor activity"/>
    <property type="evidence" value="ECO:0007669"/>
    <property type="project" value="TreeGrafter"/>
</dbReference>
<dbReference type="STRING" id="1210086.GCA_001613105_04326"/>
<feature type="DNA-binding region" description="H-T-H motif" evidence="4">
    <location>
        <begin position="33"/>
        <end position="52"/>
    </location>
</feature>
<evidence type="ECO:0000259" key="5">
    <source>
        <dbReference type="PROSITE" id="PS50977"/>
    </source>
</evidence>
<keyword evidence="3" id="KW-0804">Transcription</keyword>
<feature type="domain" description="HTH tetR-type" evidence="5">
    <location>
        <begin position="10"/>
        <end position="70"/>
    </location>
</feature>
<dbReference type="InterPro" id="IPR009057">
    <property type="entry name" value="Homeodomain-like_sf"/>
</dbReference>